<dbReference type="PANTHER" id="PTHR30146">
    <property type="entry name" value="LACI-RELATED TRANSCRIPTIONAL REPRESSOR"/>
    <property type="match status" value="1"/>
</dbReference>
<dbReference type="Gene3D" id="3.40.50.2300">
    <property type="match status" value="2"/>
</dbReference>
<dbReference type="InterPro" id="IPR028082">
    <property type="entry name" value="Peripla_BP_I"/>
</dbReference>
<dbReference type="InterPro" id="IPR046335">
    <property type="entry name" value="LacI/GalR-like_sensor"/>
</dbReference>
<keyword evidence="6" id="KW-1185">Reference proteome</keyword>
<dbReference type="PRINTS" id="PR00036">
    <property type="entry name" value="HTHLACI"/>
</dbReference>
<dbReference type="PANTHER" id="PTHR30146:SF149">
    <property type="entry name" value="HTH-TYPE TRANSCRIPTIONAL REGULATOR EBGR"/>
    <property type="match status" value="1"/>
</dbReference>
<dbReference type="Proteomes" id="UP001549122">
    <property type="component" value="Unassembled WGS sequence"/>
</dbReference>
<protein>
    <submittedName>
        <fullName evidence="5">LacI family transcriptional regulator</fullName>
    </submittedName>
</protein>
<evidence type="ECO:0000256" key="1">
    <source>
        <dbReference type="ARBA" id="ARBA00023015"/>
    </source>
</evidence>
<dbReference type="InterPro" id="IPR000843">
    <property type="entry name" value="HTH_LacI"/>
</dbReference>
<gene>
    <name evidence="5" type="ORF">ABID29_000444</name>
</gene>
<dbReference type="SMART" id="SM00354">
    <property type="entry name" value="HTH_LACI"/>
    <property type="match status" value="1"/>
</dbReference>
<evidence type="ECO:0000256" key="3">
    <source>
        <dbReference type="ARBA" id="ARBA00023163"/>
    </source>
</evidence>
<proteinExistence type="predicted"/>
<accession>A0ABV2FFI7</accession>
<dbReference type="Gene3D" id="1.10.260.40">
    <property type="entry name" value="lambda repressor-like DNA-binding domains"/>
    <property type="match status" value="1"/>
</dbReference>
<feature type="domain" description="HTH lacI-type" evidence="4">
    <location>
        <begin position="2"/>
        <end position="58"/>
    </location>
</feature>
<dbReference type="SUPFAM" id="SSF53822">
    <property type="entry name" value="Periplasmic binding protein-like I"/>
    <property type="match status" value="1"/>
</dbReference>
<keyword evidence="1" id="KW-0805">Transcription regulation</keyword>
<comment type="caution">
    <text evidence="5">The sequence shown here is derived from an EMBL/GenBank/DDBJ whole genome shotgun (WGS) entry which is preliminary data.</text>
</comment>
<sequence length="334" mass="37235">MATIKDIATEAGVSSATVSRVLNYDPTLSVSDETRKRIFDIADELNYTKHKKKTPLKQSHPKLAVIQWYDQHAELDDLYYYAIRIGLEKRAQDLGFEIIRIFHQEALEPIAQADAAIAIGKFSRAQIKKLASYTSVLVFVDSNTLARGYSCVTTDFEFGVKAALQHFWKNNLHKIGMLAGQESTSDQVEALLDPRLPIFKQFLTDKKAFQAEWVKIGTFSAESGYQLMTELIDDLGEDLPQAFFIANDSMAIGALKALQEQGIPVPERVSLISFNDTAVTNYVYPSLSSVTVFTKEMGAAAVDLIQDQLNKEDGQMPLKQINLATQLNLKDSSL</sequence>
<dbReference type="InterPro" id="IPR010982">
    <property type="entry name" value="Lambda_DNA-bd_dom_sf"/>
</dbReference>
<dbReference type="SUPFAM" id="SSF47413">
    <property type="entry name" value="lambda repressor-like DNA-binding domains"/>
    <property type="match status" value="1"/>
</dbReference>
<dbReference type="EMBL" id="JBEPLO010000003">
    <property type="protein sequence ID" value="MET3557335.1"/>
    <property type="molecule type" value="Genomic_DNA"/>
</dbReference>
<name>A0ABV2FFI7_9STRE</name>
<dbReference type="CDD" id="cd01544">
    <property type="entry name" value="PBP1_GalR"/>
    <property type="match status" value="1"/>
</dbReference>
<dbReference type="CDD" id="cd01392">
    <property type="entry name" value="HTH_LacI"/>
    <property type="match status" value="1"/>
</dbReference>
<keyword evidence="2" id="KW-0238">DNA-binding</keyword>
<organism evidence="5 6">
    <name type="scientific">Streptococcus rupicaprae</name>
    <dbReference type="NCBI Taxonomy" id="759619"/>
    <lineage>
        <taxon>Bacteria</taxon>
        <taxon>Bacillati</taxon>
        <taxon>Bacillota</taxon>
        <taxon>Bacilli</taxon>
        <taxon>Lactobacillales</taxon>
        <taxon>Streptococcaceae</taxon>
        <taxon>Streptococcus</taxon>
    </lineage>
</organism>
<reference evidence="5 6" key="1">
    <citation type="submission" date="2024-06" db="EMBL/GenBank/DDBJ databases">
        <title>Genomic Encyclopedia of Type Strains, Phase IV (KMG-IV): sequencing the most valuable type-strain genomes for metagenomic binning, comparative biology and taxonomic classification.</title>
        <authorList>
            <person name="Goeker M."/>
        </authorList>
    </citation>
    <scope>NUCLEOTIDE SEQUENCE [LARGE SCALE GENOMIC DNA]</scope>
    <source>
        <strain evidence="5 6">DSM 28303</strain>
    </source>
</reference>
<keyword evidence="3" id="KW-0804">Transcription</keyword>
<evidence type="ECO:0000259" key="4">
    <source>
        <dbReference type="PROSITE" id="PS50932"/>
    </source>
</evidence>
<dbReference type="Pfam" id="PF13377">
    <property type="entry name" value="Peripla_BP_3"/>
    <property type="match status" value="1"/>
</dbReference>
<evidence type="ECO:0000256" key="2">
    <source>
        <dbReference type="ARBA" id="ARBA00023125"/>
    </source>
</evidence>
<dbReference type="Pfam" id="PF00356">
    <property type="entry name" value="LacI"/>
    <property type="match status" value="1"/>
</dbReference>
<evidence type="ECO:0000313" key="6">
    <source>
        <dbReference type="Proteomes" id="UP001549122"/>
    </source>
</evidence>
<dbReference type="PROSITE" id="PS50932">
    <property type="entry name" value="HTH_LACI_2"/>
    <property type="match status" value="1"/>
</dbReference>
<dbReference type="RefSeq" id="WP_354364086.1">
    <property type="nucleotide sequence ID" value="NZ_JBEPLO010000003.1"/>
</dbReference>
<dbReference type="PROSITE" id="PS00356">
    <property type="entry name" value="HTH_LACI_1"/>
    <property type="match status" value="1"/>
</dbReference>
<evidence type="ECO:0000313" key="5">
    <source>
        <dbReference type="EMBL" id="MET3557335.1"/>
    </source>
</evidence>